<comment type="caution">
    <text evidence="1">The sequence shown here is derived from an EMBL/GenBank/DDBJ whole genome shotgun (WGS) entry which is preliminary data.</text>
</comment>
<dbReference type="Proteomes" id="UP001164929">
    <property type="component" value="Chromosome 8"/>
</dbReference>
<protein>
    <submittedName>
        <fullName evidence="1">Uncharacterized protein</fullName>
    </submittedName>
</protein>
<reference evidence="1" key="1">
    <citation type="journal article" date="2023" name="Mol. Ecol. Resour.">
        <title>Chromosome-level genome assembly of a triploid poplar Populus alba 'Berolinensis'.</title>
        <authorList>
            <person name="Chen S."/>
            <person name="Yu Y."/>
            <person name="Wang X."/>
            <person name="Wang S."/>
            <person name="Zhang T."/>
            <person name="Zhou Y."/>
            <person name="He R."/>
            <person name="Meng N."/>
            <person name="Wang Y."/>
            <person name="Liu W."/>
            <person name="Liu Z."/>
            <person name="Liu J."/>
            <person name="Guo Q."/>
            <person name="Huang H."/>
            <person name="Sederoff R.R."/>
            <person name="Wang G."/>
            <person name="Qu G."/>
            <person name="Chen S."/>
        </authorList>
    </citation>
    <scope>NUCLEOTIDE SEQUENCE</scope>
    <source>
        <strain evidence="1">SC-2020</strain>
    </source>
</reference>
<organism evidence="1 2">
    <name type="scientific">Populus alba x Populus x berolinensis</name>
    <dbReference type="NCBI Taxonomy" id="444605"/>
    <lineage>
        <taxon>Eukaryota</taxon>
        <taxon>Viridiplantae</taxon>
        <taxon>Streptophyta</taxon>
        <taxon>Embryophyta</taxon>
        <taxon>Tracheophyta</taxon>
        <taxon>Spermatophyta</taxon>
        <taxon>Magnoliopsida</taxon>
        <taxon>eudicotyledons</taxon>
        <taxon>Gunneridae</taxon>
        <taxon>Pentapetalae</taxon>
        <taxon>rosids</taxon>
        <taxon>fabids</taxon>
        <taxon>Malpighiales</taxon>
        <taxon>Salicaceae</taxon>
        <taxon>Saliceae</taxon>
        <taxon>Populus</taxon>
    </lineage>
</organism>
<evidence type="ECO:0000313" key="2">
    <source>
        <dbReference type="Proteomes" id="UP001164929"/>
    </source>
</evidence>
<keyword evidence="2" id="KW-1185">Reference proteome</keyword>
<proteinExistence type="predicted"/>
<accession>A0AAD6QFS0</accession>
<name>A0AAD6QFS0_9ROSI</name>
<gene>
    <name evidence="1" type="ORF">NC653_022195</name>
</gene>
<evidence type="ECO:0000313" key="1">
    <source>
        <dbReference type="EMBL" id="KAJ6989555.1"/>
    </source>
</evidence>
<dbReference type="EMBL" id="JAQIZT010000008">
    <property type="protein sequence ID" value="KAJ6989555.1"/>
    <property type="molecule type" value="Genomic_DNA"/>
</dbReference>
<dbReference type="AlphaFoldDB" id="A0AAD6QFS0"/>
<sequence>MKLNCVTHRMFKELLLQELMLPVETPSEPQWKTKVLFGSVDQWHKKKLLLFASP</sequence>